<dbReference type="PROSITE" id="PS50005">
    <property type="entry name" value="TPR"/>
    <property type="match status" value="1"/>
</dbReference>
<organism evidence="3 4">
    <name type="scientific">Bacteroides thetaiotaomicron dnLKV9</name>
    <dbReference type="NCBI Taxonomy" id="1235785"/>
    <lineage>
        <taxon>Bacteria</taxon>
        <taxon>Pseudomonadati</taxon>
        <taxon>Bacteroidota</taxon>
        <taxon>Bacteroidia</taxon>
        <taxon>Bacteroidales</taxon>
        <taxon>Bacteroidaceae</taxon>
        <taxon>Bacteroides</taxon>
    </lineage>
</organism>
<proteinExistence type="predicted"/>
<evidence type="ECO:0000256" key="1">
    <source>
        <dbReference type="PROSITE-ProRule" id="PRU00339"/>
    </source>
</evidence>
<dbReference type="Proteomes" id="UP000014207">
    <property type="component" value="Unassembled WGS sequence"/>
</dbReference>
<dbReference type="InterPro" id="IPR019734">
    <property type="entry name" value="TPR_rpt"/>
</dbReference>
<keyword evidence="1" id="KW-0802">TPR repeat</keyword>
<evidence type="ECO:0000313" key="4">
    <source>
        <dbReference type="Proteomes" id="UP000014207"/>
    </source>
</evidence>
<feature type="chain" id="PRO_5004473121" description="MalT-like TPR region domain-containing protein" evidence="2">
    <location>
        <begin position="22"/>
        <end position="370"/>
    </location>
</feature>
<evidence type="ECO:0008006" key="5">
    <source>
        <dbReference type="Google" id="ProtNLM"/>
    </source>
</evidence>
<dbReference type="PATRIC" id="fig|1235785.3.peg.266"/>
<dbReference type="InterPro" id="IPR011990">
    <property type="entry name" value="TPR-like_helical_dom_sf"/>
</dbReference>
<accession>R9HH02</accession>
<feature type="repeat" description="TPR" evidence="1">
    <location>
        <begin position="159"/>
        <end position="192"/>
    </location>
</feature>
<comment type="caution">
    <text evidence="3">The sequence shown here is derived from an EMBL/GenBank/DDBJ whole genome shotgun (WGS) entry which is preliminary data.</text>
</comment>
<dbReference type="SMART" id="SM00028">
    <property type="entry name" value="TPR"/>
    <property type="match status" value="2"/>
</dbReference>
<dbReference type="HOGENOM" id="CLU_815146_0_0_10"/>
<protein>
    <recommendedName>
        <fullName evidence="5">MalT-like TPR region domain-containing protein</fullName>
    </recommendedName>
</protein>
<dbReference type="EMBL" id="ASSM01000003">
    <property type="protein sequence ID" value="EOS03282.1"/>
    <property type="molecule type" value="Genomic_DNA"/>
</dbReference>
<dbReference type="AlphaFoldDB" id="R9HH02"/>
<evidence type="ECO:0000256" key="2">
    <source>
        <dbReference type="SAM" id="SignalP"/>
    </source>
</evidence>
<feature type="signal peptide" evidence="2">
    <location>
        <begin position="1"/>
        <end position="21"/>
    </location>
</feature>
<reference evidence="3 4" key="1">
    <citation type="submission" date="2013-04" db="EMBL/GenBank/DDBJ databases">
        <title>The Genome Sequence of Bacteroides thetaiotaomicron dnLKV9.</title>
        <authorList>
            <consortium name="The Broad Institute Genomics Platform"/>
            <consortium name="The Broad Institute Genome Sequencing Center for Infectious Disease"/>
            <person name="Earl A."/>
            <person name="Xavier R."/>
            <person name="Kuhn K."/>
            <person name="Stappenbeck T."/>
            <person name="Walker B."/>
            <person name="Young S."/>
            <person name="Zeng Q."/>
            <person name="Gargeya S."/>
            <person name="Fitzgerald M."/>
            <person name="Haas B."/>
            <person name="Abouelleil A."/>
            <person name="Allen A.W."/>
            <person name="Alvarado L."/>
            <person name="Arachchi H.M."/>
            <person name="Berlin A.M."/>
            <person name="Chapman S.B."/>
            <person name="Gainer-Dewar J."/>
            <person name="Goldberg J."/>
            <person name="Griggs A."/>
            <person name="Gujja S."/>
            <person name="Hansen M."/>
            <person name="Howarth C."/>
            <person name="Imamovic A."/>
            <person name="Ireland A."/>
            <person name="Larimer J."/>
            <person name="McCowan C."/>
            <person name="Murphy C."/>
            <person name="Pearson M."/>
            <person name="Poon T.W."/>
            <person name="Priest M."/>
            <person name="Roberts A."/>
            <person name="Saif S."/>
            <person name="Shea T."/>
            <person name="Sisk P."/>
            <person name="Sykes S."/>
            <person name="Wortman J."/>
            <person name="Nusbaum C."/>
            <person name="Birren B."/>
        </authorList>
    </citation>
    <scope>NUCLEOTIDE SEQUENCE [LARGE SCALE GENOMIC DNA]</scope>
    <source>
        <strain evidence="4">dnLKV9</strain>
    </source>
</reference>
<dbReference type="Gene3D" id="1.25.40.10">
    <property type="entry name" value="Tetratricopeptide repeat domain"/>
    <property type="match status" value="1"/>
</dbReference>
<name>R9HH02_BACT4</name>
<keyword evidence="2" id="KW-0732">Signal</keyword>
<dbReference type="SUPFAM" id="SSF48452">
    <property type="entry name" value="TPR-like"/>
    <property type="match status" value="2"/>
</dbReference>
<evidence type="ECO:0000313" key="3">
    <source>
        <dbReference type="EMBL" id="EOS03282.1"/>
    </source>
</evidence>
<gene>
    <name evidence="3" type="ORF">C799_00262</name>
</gene>
<sequence>MKRLILLIITCYGLLSGYANTDTASDSLLQVLQTLPHDTTRLSTLNDIIKIEQNNYKCIQYSDSLMQEALKLKNDKYASLAAYYHLLYYYNRCEQDSVAKWIVKMEPLVQKSGLWDYFFDARRFQIDLYTFTEQYELAISEANKMKQKALDIDNNRGTVAAYQCLSNAYIGSQRWDEGLKALEEAYRLLPKNGNAVVHISVLSQLISVTKEMKDNYRQLKYLQELENVLRKFIIDNPSLKDGFADVFIFNEIFYAHYYLNTNQPQIAYSHIEKSKKYLTENTYFMYKVLYYDIYAKYYQSIKQYQQASAYIDTTLTMLKKDFTSDYAEQLLKQAKIWVEAGDNNRATTLYQQALAIKDSAAMALSNTQME</sequence>